<comment type="cofactor">
    <cofactor evidence="9">
        <name>Mg(2+)</name>
        <dbReference type="ChEBI" id="CHEBI:18420"/>
    </cofactor>
    <text evidence="9">Requires a divalent cation, most likely magnesium in vivo, as an electrophilic catalyst to aid phosphoryl group transfer. It is the chelate of the metal and the nucleotide that is the actual substrate.</text>
</comment>
<dbReference type="KEGG" id="dwu:DVJ83_14115"/>
<dbReference type="PANTHER" id="PTHR10584">
    <property type="entry name" value="SUGAR KINASE"/>
    <property type="match status" value="1"/>
</dbReference>
<protein>
    <recommendedName>
        <fullName evidence="9">Ribokinase</fullName>
        <shortName evidence="9">RK</shortName>
        <ecNumber evidence="9">2.7.1.15</ecNumber>
    </recommendedName>
</protein>
<geneLocation type="plasmid" evidence="12">
    <name>pdrda</name>
</geneLocation>
<feature type="binding site" evidence="9">
    <location>
        <begin position="47"/>
        <end position="51"/>
    </location>
    <ligand>
        <name>substrate</name>
    </ligand>
</feature>
<keyword evidence="11" id="KW-0614">Plasmid</keyword>
<evidence type="ECO:0000256" key="4">
    <source>
        <dbReference type="ARBA" id="ARBA00022777"/>
    </source>
</evidence>
<feature type="binding site" evidence="9">
    <location>
        <position position="279"/>
    </location>
    <ligand>
        <name>K(+)</name>
        <dbReference type="ChEBI" id="CHEBI:29103"/>
    </ligand>
</feature>
<dbReference type="SUPFAM" id="SSF53613">
    <property type="entry name" value="Ribokinase-like"/>
    <property type="match status" value="1"/>
</dbReference>
<dbReference type="EC" id="2.7.1.15" evidence="9"/>
<comment type="pathway">
    <text evidence="9">Carbohydrate metabolism; D-ribose degradation; D-ribose 5-phosphate from beta-D-ribopyranose: step 2/2.</text>
</comment>
<dbReference type="InterPro" id="IPR002139">
    <property type="entry name" value="Ribo/fructo_kinase"/>
</dbReference>
<proteinExistence type="inferred from homology"/>
<dbReference type="InterPro" id="IPR011611">
    <property type="entry name" value="PfkB_dom"/>
</dbReference>
<sequence length="305" mass="31201">MPSASDLSRPRVVVVGSANLDFVTRLPHLPAPGETVLGEAYSTAPGGKGANQAVACARAGGQVAFFGALGTDPFAEPLLASLRESGVQDWTLRVPAPTGAAFISVSETGENCIVVASGANATLRPEQVPPLAGVGWLVLQLEIPLDTVLAAAQAAKSAGARVVLNAAPARALPAELLRQVDVLVVNEGELRTLAGGGELRGCLRHVQDLGPQTVVVTLGERGCLALSGETWTELPAHPVQVRDTTGAGDTFVGVLVAALSRGEALASALRWAVVGSALACGREGAQPAMPWRAELEEALSHWTGA</sequence>
<feature type="binding site" evidence="9">
    <location>
        <position position="249"/>
    </location>
    <ligand>
        <name>substrate</name>
    </ligand>
</feature>
<feature type="binding site" evidence="9">
    <location>
        <begin position="248"/>
        <end position="249"/>
    </location>
    <ligand>
        <name>ATP</name>
        <dbReference type="ChEBI" id="CHEBI:30616"/>
    </ligand>
</feature>
<evidence type="ECO:0000256" key="8">
    <source>
        <dbReference type="ARBA" id="ARBA00023277"/>
    </source>
</evidence>
<comment type="caution">
    <text evidence="9">Lacks conserved residue(s) required for the propagation of feature annotation.</text>
</comment>
<evidence type="ECO:0000256" key="2">
    <source>
        <dbReference type="ARBA" id="ARBA00022723"/>
    </source>
</evidence>
<dbReference type="InterPro" id="IPR029056">
    <property type="entry name" value="Ribokinase-like"/>
</dbReference>
<evidence type="ECO:0000259" key="10">
    <source>
        <dbReference type="Pfam" id="PF00294"/>
    </source>
</evidence>
<evidence type="ECO:0000313" key="11">
    <source>
        <dbReference type="EMBL" id="AXH00313.1"/>
    </source>
</evidence>
<reference evidence="11 12" key="1">
    <citation type="submission" date="2018-07" db="EMBL/GenBank/DDBJ databases">
        <title>Complete Genome and Methylome Analysis of Deinococcus wulumuqiensis NEB 479.</title>
        <authorList>
            <person name="Fomenkov A."/>
            <person name="Luyten Y."/>
            <person name="Vincze T."/>
            <person name="Anton B.P."/>
            <person name="Clark T."/>
            <person name="Roberts R.J."/>
            <person name="Morgan R.D."/>
        </authorList>
    </citation>
    <scope>NUCLEOTIDE SEQUENCE [LARGE SCALE GENOMIC DNA]</scope>
    <source>
        <strain evidence="11 12">NEB 479</strain>
        <plasmid evidence="12">Plasmid pdrda</plasmid>
    </source>
</reference>
<dbReference type="GO" id="GO:0046872">
    <property type="term" value="F:metal ion binding"/>
    <property type="evidence" value="ECO:0007669"/>
    <property type="project" value="UniProtKB-KW"/>
</dbReference>
<feature type="binding site" evidence="9">
    <location>
        <position position="142"/>
    </location>
    <ligand>
        <name>substrate</name>
    </ligand>
</feature>
<feature type="domain" description="Carbohydrate kinase PfkB" evidence="10">
    <location>
        <begin position="11"/>
        <end position="291"/>
    </location>
</feature>
<keyword evidence="8 9" id="KW-0119">Carbohydrate metabolism</keyword>
<feature type="binding site" evidence="9">
    <location>
        <position position="245"/>
    </location>
    <ligand>
        <name>K(+)</name>
        <dbReference type="ChEBI" id="CHEBI:29103"/>
    </ligand>
</feature>
<feature type="binding site" evidence="9">
    <location>
        <position position="282"/>
    </location>
    <ligand>
        <name>K(+)</name>
        <dbReference type="ChEBI" id="CHEBI:29103"/>
    </ligand>
</feature>
<feature type="binding site" evidence="9">
    <location>
        <begin position="19"/>
        <end position="21"/>
    </location>
    <ligand>
        <name>substrate</name>
    </ligand>
</feature>
<keyword evidence="5 9" id="KW-0067">ATP-binding</keyword>
<comment type="function">
    <text evidence="9">Catalyzes the phosphorylation of ribose at O-5 in a reaction requiring ATP and magnesium. The resulting D-ribose-5-phosphate can then be used either for sythesis of nucleotides, histidine, and tryptophan, or as a component of the pentose phosphate pathway.</text>
</comment>
<feature type="binding site" evidence="9">
    <location>
        <begin position="217"/>
        <end position="222"/>
    </location>
    <ligand>
        <name>ATP</name>
        <dbReference type="ChEBI" id="CHEBI:30616"/>
    </ligand>
</feature>
<comment type="similarity">
    <text evidence="9">Belongs to the carbohydrate kinase PfkB family. Ribokinase subfamily.</text>
</comment>
<dbReference type="GO" id="GO:0019303">
    <property type="term" value="P:D-ribose catabolic process"/>
    <property type="evidence" value="ECO:0007669"/>
    <property type="project" value="UniProtKB-UniRule"/>
</dbReference>
<evidence type="ECO:0000256" key="7">
    <source>
        <dbReference type="ARBA" id="ARBA00022958"/>
    </source>
</evidence>
<keyword evidence="9" id="KW-0963">Cytoplasm</keyword>
<dbReference type="PANTHER" id="PTHR10584:SF166">
    <property type="entry name" value="RIBOKINASE"/>
    <property type="match status" value="1"/>
</dbReference>
<dbReference type="HAMAP" id="MF_01987">
    <property type="entry name" value="Ribokinase"/>
    <property type="match status" value="1"/>
</dbReference>
<dbReference type="InterPro" id="IPR011877">
    <property type="entry name" value="Ribokinase"/>
</dbReference>
<evidence type="ECO:0000313" key="12">
    <source>
        <dbReference type="Proteomes" id="UP000253744"/>
    </source>
</evidence>
<accession>A0A345IKU0</accession>
<dbReference type="EMBL" id="CP031159">
    <property type="protein sequence ID" value="AXH00313.1"/>
    <property type="molecule type" value="Genomic_DNA"/>
</dbReference>
<dbReference type="CDD" id="cd01174">
    <property type="entry name" value="ribokinase"/>
    <property type="match status" value="1"/>
</dbReference>
<organism evidence="11 12">
    <name type="scientific">Deinococcus wulumuqiensis</name>
    <dbReference type="NCBI Taxonomy" id="980427"/>
    <lineage>
        <taxon>Bacteria</taxon>
        <taxon>Thermotogati</taxon>
        <taxon>Deinococcota</taxon>
        <taxon>Deinococci</taxon>
        <taxon>Deinococcales</taxon>
        <taxon>Deinococcaceae</taxon>
        <taxon>Deinococcus</taxon>
    </lineage>
</organism>
<gene>
    <name evidence="9" type="primary">rbsK</name>
    <name evidence="11" type="ORF">DVJ83_14115</name>
</gene>
<dbReference type="STRING" id="1288484.GCA_000348665_00855"/>
<comment type="subunit">
    <text evidence="9">Homodimer.</text>
</comment>
<evidence type="ECO:0000256" key="1">
    <source>
        <dbReference type="ARBA" id="ARBA00022679"/>
    </source>
</evidence>
<name>A0A345IKU0_9DEIO</name>
<keyword evidence="3 9" id="KW-0547">Nucleotide-binding</keyword>
<dbReference type="Pfam" id="PF00294">
    <property type="entry name" value="PfkB"/>
    <property type="match status" value="1"/>
</dbReference>
<keyword evidence="7 9" id="KW-0630">Potassium</keyword>
<evidence type="ECO:0000256" key="5">
    <source>
        <dbReference type="ARBA" id="ARBA00022840"/>
    </source>
</evidence>
<dbReference type="GO" id="GO:0005829">
    <property type="term" value="C:cytosol"/>
    <property type="evidence" value="ECO:0007669"/>
    <property type="project" value="TreeGrafter"/>
</dbReference>
<dbReference type="AlphaFoldDB" id="A0A345IKU0"/>
<keyword evidence="1 9" id="KW-0808">Transferase</keyword>
<comment type="catalytic activity">
    <reaction evidence="9">
        <text>D-ribose + ATP = D-ribose 5-phosphate + ADP + H(+)</text>
        <dbReference type="Rhea" id="RHEA:13697"/>
        <dbReference type="ChEBI" id="CHEBI:15378"/>
        <dbReference type="ChEBI" id="CHEBI:30616"/>
        <dbReference type="ChEBI" id="CHEBI:47013"/>
        <dbReference type="ChEBI" id="CHEBI:78346"/>
        <dbReference type="ChEBI" id="CHEBI:456216"/>
        <dbReference type="EC" id="2.7.1.15"/>
    </reaction>
</comment>
<feature type="binding site" evidence="9">
    <location>
        <position position="243"/>
    </location>
    <ligand>
        <name>K(+)</name>
        <dbReference type="ChEBI" id="CHEBI:29103"/>
    </ligand>
</feature>
<evidence type="ECO:0000256" key="6">
    <source>
        <dbReference type="ARBA" id="ARBA00022842"/>
    </source>
</evidence>
<dbReference type="GO" id="GO:0005524">
    <property type="term" value="F:ATP binding"/>
    <property type="evidence" value="ECO:0007669"/>
    <property type="project" value="UniProtKB-UniRule"/>
</dbReference>
<dbReference type="UniPathway" id="UPA00916">
    <property type="reaction ID" value="UER00889"/>
</dbReference>
<keyword evidence="2 9" id="KW-0479">Metal-binding</keyword>
<dbReference type="Gene3D" id="3.40.1190.20">
    <property type="match status" value="1"/>
</dbReference>
<evidence type="ECO:0000256" key="3">
    <source>
        <dbReference type="ARBA" id="ARBA00022741"/>
    </source>
</evidence>
<evidence type="ECO:0000256" key="9">
    <source>
        <dbReference type="HAMAP-Rule" id="MF_01987"/>
    </source>
</evidence>
<feature type="binding site" evidence="9">
    <location>
        <position position="186"/>
    </location>
    <ligand>
        <name>ATP</name>
        <dbReference type="ChEBI" id="CHEBI:30616"/>
    </ligand>
</feature>
<keyword evidence="4 9" id="KW-0418">Kinase</keyword>
<comment type="activity regulation">
    <text evidence="9">Activated by a monovalent cation that binds near, but not in, the active site. The most likely occupant of the site in vivo is potassium. Ion binding induces a conformational change that may alter substrate affinity.</text>
</comment>
<dbReference type="GO" id="GO:0004747">
    <property type="term" value="F:ribokinase activity"/>
    <property type="evidence" value="ECO:0007669"/>
    <property type="project" value="UniProtKB-UniRule"/>
</dbReference>
<dbReference type="RefSeq" id="WP_114673005.1">
    <property type="nucleotide sequence ID" value="NZ_CALTYN010000047.1"/>
</dbReference>
<dbReference type="PRINTS" id="PR00990">
    <property type="entry name" value="RIBOKINASE"/>
</dbReference>
<keyword evidence="6 9" id="KW-0460">Magnesium</keyword>
<feature type="binding site" evidence="9">
    <location>
        <position position="284"/>
    </location>
    <ligand>
        <name>K(+)</name>
        <dbReference type="ChEBI" id="CHEBI:29103"/>
    </ligand>
</feature>
<comment type="subcellular location">
    <subcellularLocation>
        <location evidence="9">Cytoplasm</location>
    </subcellularLocation>
</comment>
<feature type="active site" description="Proton acceptor" evidence="9">
    <location>
        <position position="249"/>
    </location>
</feature>
<dbReference type="Proteomes" id="UP000253744">
    <property type="component" value="Plasmid pDrdA"/>
</dbReference>